<dbReference type="Proteomes" id="UP001066276">
    <property type="component" value="Chromosome 10"/>
</dbReference>
<keyword evidence="1" id="KW-0472">Membrane</keyword>
<reference evidence="2" key="1">
    <citation type="journal article" date="2022" name="bioRxiv">
        <title>Sequencing and chromosome-scale assembly of the giantPleurodeles waltlgenome.</title>
        <authorList>
            <person name="Brown T."/>
            <person name="Elewa A."/>
            <person name="Iarovenko S."/>
            <person name="Subramanian E."/>
            <person name="Araus A.J."/>
            <person name="Petzold A."/>
            <person name="Susuki M."/>
            <person name="Suzuki K.-i.T."/>
            <person name="Hayashi T."/>
            <person name="Toyoda A."/>
            <person name="Oliveira C."/>
            <person name="Osipova E."/>
            <person name="Leigh N.D."/>
            <person name="Simon A."/>
            <person name="Yun M.H."/>
        </authorList>
    </citation>
    <scope>NUCLEOTIDE SEQUENCE</scope>
    <source>
        <strain evidence="2">20211129_DDA</strain>
        <tissue evidence="2">Liver</tissue>
    </source>
</reference>
<evidence type="ECO:0000313" key="3">
    <source>
        <dbReference type="Proteomes" id="UP001066276"/>
    </source>
</evidence>
<accession>A0AAV7LYL3</accession>
<name>A0AAV7LYL3_PLEWA</name>
<evidence type="ECO:0000256" key="1">
    <source>
        <dbReference type="SAM" id="Phobius"/>
    </source>
</evidence>
<dbReference type="EMBL" id="JANPWB010000014">
    <property type="protein sequence ID" value="KAJ1096645.1"/>
    <property type="molecule type" value="Genomic_DNA"/>
</dbReference>
<proteinExistence type="predicted"/>
<organism evidence="2 3">
    <name type="scientific">Pleurodeles waltl</name>
    <name type="common">Iberian ribbed newt</name>
    <dbReference type="NCBI Taxonomy" id="8319"/>
    <lineage>
        <taxon>Eukaryota</taxon>
        <taxon>Metazoa</taxon>
        <taxon>Chordata</taxon>
        <taxon>Craniata</taxon>
        <taxon>Vertebrata</taxon>
        <taxon>Euteleostomi</taxon>
        <taxon>Amphibia</taxon>
        <taxon>Batrachia</taxon>
        <taxon>Caudata</taxon>
        <taxon>Salamandroidea</taxon>
        <taxon>Salamandridae</taxon>
        <taxon>Pleurodelinae</taxon>
        <taxon>Pleurodeles</taxon>
    </lineage>
</organism>
<sequence>MRAAVRLARGQVLDAFGPSGNTDPHGPLPRTEVGLTLGSGAPSLFLVFIFSHAFFCWRAVGFLATGTGDDARAGKCDAGCMSACLVANVVD</sequence>
<evidence type="ECO:0000313" key="2">
    <source>
        <dbReference type="EMBL" id="KAJ1096645.1"/>
    </source>
</evidence>
<protein>
    <submittedName>
        <fullName evidence="2">Uncharacterized protein</fullName>
    </submittedName>
</protein>
<keyword evidence="3" id="KW-1185">Reference proteome</keyword>
<keyword evidence="1" id="KW-0812">Transmembrane</keyword>
<comment type="caution">
    <text evidence="2">The sequence shown here is derived from an EMBL/GenBank/DDBJ whole genome shotgun (WGS) entry which is preliminary data.</text>
</comment>
<keyword evidence="1" id="KW-1133">Transmembrane helix</keyword>
<gene>
    <name evidence="2" type="ORF">NDU88_001780</name>
</gene>
<feature type="transmembrane region" description="Helical" evidence="1">
    <location>
        <begin position="44"/>
        <end position="65"/>
    </location>
</feature>
<dbReference type="AlphaFoldDB" id="A0AAV7LYL3"/>